<feature type="domain" description="Competence protein CoiA nuclease-like" evidence="1">
    <location>
        <begin position="58"/>
        <end position="199"/>
    </location>
</feature>
<dbReference type="Proteomes" id="UP000265541">
    <property type="component" value="Unassembled WGS sequence"/>
</dbReference>
<gene>
    <name evidence="3" type="ORF">BUZ14_03650</name>
</gene>
<reference evidence="3 4" key="1">
    <citation type="journal article" date="2016" name="Front. Microbiol.">
        <title>Comprehensive Phylogenetic Analysis of Bovine Non-aureus Staphylococci Species Based on Whole-Genome Sequencing.</title>
        <authorList>
            <person name="Naushad S."/>
            <person name="Barkema H.W."/>
            <person name="Luby C."/>
            <person name="Condas L.A."/>
            <person name="Nobrega D.B."/>
            <person name="Carson D.A."/>
            <person name="De Buck J."/>
        </authorList>
    </citation>
    <scope>NUCLEOTIDE SEQUENCE [LARGE SCALE GENOMIC DNA]</scope>
    <source>
        <strain evidence="3 4">SNUC 4781</strain>
    </source>
</reference>
<name>A0A3A0VP82_STAGA</name>
<protein>
    <recommendedName>
        <fullName evidence="5">Competence protein</fullName>
    </recommendedName>
</protein>
<accession>A0A3A0VP82</accession>
<dbReference type="OrthoDB" id="3784230at2"/>
<organism evidence="3 4">
    <name type="scientific">Staphylococcus gallinarum</name>
    <dbReference type="NCBI Taxonomy" id="1293"/>
    <lineage>
        <taxon>Bacteria</taxon>
        <taxon>Bacillati</taxon>
        <taxon>Bacillota</taxon>
        <taxon>Bacilli</taxon>
        <taxon>Bacillales</taxon>
        <taxon>Staphylococcaceae</taxon>
        <taxon>Staphylococcus</taxon>
    </lineage>
</organism>
<evidence type="ECO:0008006" key="5">
    <source>
        <dbReference type="Google" id="ProtNLM"/>
    </source>
</evidence>
<dbReference type="InterPro" id="IPR010330">
    <property type="entry name" value="CoiA_nuc"/>
</dbReference>
<dbReference type="EMBL" id="QYJN01000002">
    <property type="protein sequence ID" value="RIP35754.1"/>
    <property type="molecule type" value="Genomic_DNA"/>
</dbReference>
<evidence type="ECO:0000313" key="3">
    <source>
        <dbReference type="EMBL" id="RIP35754.1"/>
    </source>
</evidence>
<feature type="domain" description="Competence protein CoiA-like N-terminal" evidence="2">
    <location>
        <begin position="21"/>
        <end position="50"/>
    </location>
</feature>
<evidence type="ECO:0000259" key="2">
    <source>
        <dbReference type="Pfam" id="PF25164"/>
    </source>
</evidence>
<dbReference type="RefSeq" id="WP_119484537.1">
    <property type="nucleotide sequence ID" value="NZ_QYJN01000002.1"/>
</dbReference>
<comment type="caution">
    <text evidence="3">The sequence shown here is derived from an EMBL/GenBank/DDBJ whole genome shotgun (WGS) entry which is preliminary data.</text>
</comment>
<sequence>MIYAVNISQQLIDARCANRHLVYWCPHCMERLYLRIGTKRIPHFAHFKSRDTYCGKGEGIAHYLLKYKIFDYFKVQGYQVDVEPFIKSAIQYPDIVIDGKYAIEIQFSNIKRELVQNRTKGLVNNGLEVTWIILNPHYNESTKQLLLTRYQCTFINPHNRTMVVWDCQKLKLFQYYNIQFLGGKSFWAERTEISPRDIILKKDITDNIKLFKLSYDKVSRFIKRCQYRHSVLEPTLSVIYNLRLQIDEICRYFGFIFNEQLFIYSHPIYWQLQLYYLIQTDNYNLEKFMQLLEFNTFYLDEMNHKEIVQSIVEKFKLYYCKSNCNNVQKRL</sequence>
<evidence type="ECO:0000313" key="4">
    <source>
        <dbReference type="Proteomes" id="UP000265541"/>
    </source>
</evidence>
<dbReference type="Pfam" id="PF06054">
    <property type="entry name" value="CoiA_nuc"/>
    <property type="match status" value="1"/>
</dbReference>
<evidence type="ECO:0000259" key="1">
    <source>
        <dbReference type="Pfam" id="PF06054"/>
    </source>
</evidence>
<proteinExistence type="predicted"/>
<dbReference type="Pfam" id="PF25164">
    <property type="entry name" value="CoiA_N"/>
    <property type="match status" value="1"/>
</dbReference>
<dbReference type="InterPro" id="IPR057253">
    <property type="entry name" value="CoiA-like_N"/>
</dbReference>
<dbReference type="AlphaFoldDB" id="A0A3A0VP82"/>